<dbReference type="PROSITE" id="PS51166">
    <property type="entry name" value="CBM20"/>
    <property type="match status" value="1"/>
</dbReference>
<comment type="caution">
    <text evidence="2">The sequence shown here is derived from an EMBL/GenBank/DDBJ whole genome shotgun (WGS) entry which is preliminary data.</text>
</comment>
<gene>
    <name evidence="2" type="ORF">J0A66_20380</name>
</gene>
<proteinExistence type="predicted"/>
<sequence length="102" mass="11814">MSFKKQYLKSKNICKVTFKLSSEEAKHANTVRLVGDFNQWNKQAPPMKRLKNGSFTATLDLPKGQQYQFRYLLDDSAWENDWHADQYVPSPLSMDDNSVIAL</sequence>
<dbReference type="Gene3D" id="2.60.40.10">
    <property type="entry name" value="Immunoglobulins"/>
    <property type="match status" value="1"/>
</dbReference>
<name>A0A939DRD4_9ALTE</name>
<evidence type="ECO:0000313" key="3">
    <source>
        <dbReference type="Proteomes" id="UP000664654"/>
    </source>
</evidence>
<dbReference type="Proteomes" id="UP000664654">
    <property type="component" value="Unassembled WGS sequence"/>
</dbReference>
<dbReference type="SUPFAM" id="SSF81296">
    <property type="entry name" value="E set domains"/>
    <property type="match status" value="1"/>
</dbReference>
<keyword evidence="3" id="KW-1185">Reference proteome</keyword>
<dbReference type="InterPro" id="IPR013783">
    <property type="entry name" value="Ig-like_fold"/>
</dbReference>
<dbReference type="InterPro" id="IPR004193">
    <property type="entry name" value="Glyco_hydro_13_N"/>
</dbReference>
<dbReference type="EMBL" id="JAFKCV010000021">
    <property type="protein sequence ID" value="MBN7827599.1"/>
    <property type="molecule type" value="Genomic_DNA"/>
</dbReference>
<dbReference type="RefSeq" id="WP_206575711.1">
    <property type="nucleotide sequence ID" value="NZ_JAFKCV010000021.1"/>
</dbReference>
<dbReference type="GO" id="GO:0005975">
    <property type="term" value="P:carbohydrate metabolic process"/>
    <property type="evidence" value="ECO:0007669"/>
    <property type="project" value="InterPro"/>
</dbReference>
<dbReference type="AlphaFoldDB" id="A0A939DRD4"/>
<evidence type="ECO:0000259" key="1">
    <source>
        <dbReference type="PROSITE" id="PS51166"/>
    </source>
</evidence>
<dbReference type="InterPro" id="IPR002044">
    <property type="entry name" value="CBM20"/>
</dbReference>
<dbReference type="GO" id="GO:2001070">
    <property type="term" value="F:starch binding"/>
    <property type="evidence" value="ECO:0007669"/>
    <property type="project" value="InterPro"/>
</dbReference>
<dbReference type="InterPro" id="IPR014756">
    <property type="entry name" value="Ig_E-set"/>
</dbReference>
<organism evidence="2 3">
    <name type="scientific">Bowmanella dokdonensis</name>
    <dbReference type="NCBI Taxonomy" id="751969"/>
    <lineage>
        <taxon>Bacteria</taxon>
        <taxon>Pseudomonadati</taxon>
        <taxon>Pseudomonadota</taxon>
        <taxon>Gammaproteobacteria</taxon>
        <taxon>Alteromonadales</taxon>
        <taxon>Alteromonadaceae</taxon>
        <taxon>Bowmanella</taxon>
    </lineage>
</organism>
<feature type="domain" description="CBM20" evidence="1">
    <location>
        <begin position="8"/>
        <end position="102"/>
    </location>
</feature>
<dbReference type="GO" id="GO:0004553">
    <property type="term" value="F:hydrolase activity, hydrolyzing O-glycosyl compounds"/>
    <property type="evidence" value="ECO:0007669"/>
    <property type="project" value="InterPro"/>
</dbReference>
<dbReference type="CDD" id="cd07184">
    <property type="entry name" value="E_set_Isoamylase_like_N"/>
    <property type="match status" value="1"/>
</dbReference>
<reference evidence="2" key="1">
    <citation type="submission" date="2021-03" db="EMBL/GenBank/DDBJ databases">
        <title>novel species isolated from a fishpond in China.</title>
        <authorList>
            <person name="Lu H."/>
            <person name="Cai Z."/>
        </authorList>
    </citation>
    <scope>NUCLEOTIDE SEQUENCE</scope>
    <source>
        <strain evidence="2">JCM 30855</strain>
    </source>
</reference>
<dbReference type="Pfam" id="PF02922">
    <property type="entry name" value="CBM_48"/>
    <property type="match status" value="1"/>
</dbReference>
<protein>
    <submittedName>
        <fullName evidence="2">Isoamylase early set domain-containing protein</fullName>
    </submittedName>
</protein>
<evidence type="ECO:0000313" key="2">
    <source>
        <dbReference type="EMBL" id="MBN7827599.1"/>
    </source>
</evidence>
<accession>A0A939DRD4</accession>